<evidence type="ECO:0000259" key="2">
    <source>
        <dbReference type="Pfam" id="PF00535"/>
    </source>
</evidence>
<dbReference type="PANTHER" id="PTHR41244:SF1">
    <property type="entry name" value="GLYCOSYLTRANSFERASE"/>
    <property type="match status" value="1"/>
</dbReference>
<dbReference type="InterPro" id="IPR001173">
    <property type="entry name" value="Glyco_trans_2-like"/>
</dbReference>
<comment type="caution">
    <text evidence="3">The sequence shown here is derived from an EMBL/GenBank/DDBJ whole genome shotgun (WGS) entry which is preliminary data.</text>
</comment>
<dbReference type="Pfam" id="PF00535">
    <property type="entry name" value="Glycos_transf_2"/>
    <property type="match status" value="1"/>
</dbReference>
<dbReference type="PANTHER" id="PTHR41244">
    <property type="entry name" value="RHAMNAN SYNTHESIS F"/>
    <property type="match status" value="1"/>
</dbReference>
<evidence type="ECO:0000259" key="1">
    <source>
        <dbReference type="Pfam" id="PF00534"/>
    </source>
</evidence>
<name>A0A370KCU2_9GAMM</name>
<dbReference type="CDD" id="cd03801">
    <property type="entry name" value="GT4_PimA-like"/>
    <property type="match status" value="1"/>
</dbReference>
<dbReference type="Proteomes" id="UP000254711">
    <property type="component" value="Unassembled WGS sequence"/>
</dbReference>
<dbReference type="Gene3D" id="3.40.50.300">
    <property type="entry name" value="P-loop containing nucleotide triphosphate hydrolases"/>
    <property type="match status" value="1"/>
</dbReference>
<evidence type="ECO:0000313" key="4">
    <source>
        <dbReference type="Proteomes" id="UP000254711"/>
    </source>
</evidence>
<accession>A0A370KCU2</accession>
<dbReference type="GO" id="GO:0016757">
    <property type="term" value="F:glycosyltransferase activity"/>
    <property type="evidence" value="ECO:0007669"/>
    <property type="project" value="InterPro"/>
</dbReference>
<reference evidence="3 4" key="1">
    <citation type="submission" date="2018-07" db="EMBL/GenBank/DDBJ databases">
        <title>Dyella solisilvae sp. nov., isolated from the pine and broad-leaved mixed forest soil.</title>
        <authorList>
            <person name="Gao Z."/>
            <person name="Qiu L."/>
        </authorList>
    </citation>
    <scope>NUCLEOTIDE SEQUENCE [LARGE SCALE GENOMIC DNA]</scope>
    <source>
        <strain evidence="3 4">DHG54</strain>
    </source>
</reference>
<dbReference type="EMBL" id="QQSY01000001">
    <property type="protein sequence ID" value="RDJ00440.1"/>
    <property type="molecule type" value="Genomic_DNA"/>
</dbReference>
<dbReference type="SUPFAM" id="SSF53756">
    <property type="entry name" value="UDP-Glycosyltransferase/glycogen phosphorylase"/>
    <property type="match status" value="1"/>
</dbReference>
<sequence>MISNHGVQKRALLVLGMHRSGTSAVTRLVNLLGLELGQNLVTPASDNPEGFWEHAEAVEINEELLKRLDRTWYDMREMPVGWLDSEPAKDALARIELLIQREFASSSAIAIKDPRICLTAPIWISALQSAGYAVDCLFVVRDPREVVESLHVRNQWAREPLFLMWAQYLLQAESTSRDCPRTMVTYDQLLTDWRGQVDRIAQHLAISWPCPVEQAAEDVDDFLKKGRRHHVAVTDGAKLAGLATTPPFVSQLYEDCLRLSEDDLSWEVISNAGKHFHAVASVYGSHVDALTKERWTAEGRAIFAETRLAESTDFLDQSIERNRDILSSQLDATFASVSHRIDDLTRLVAELQEGQALLKEIMPVEGHGRLAALETIVEEFSLWARTNRHVAQAHADGQHSALVEIAEQFRHQASNQDRLITLLAQQGEKAATQNSDALCALTDKIDSLHQDLGRQQELSGALNHELSERLASIDTDIEGKFDDLRQQLKEQLEREEYIDARVTERLDTLDADIQRKLEDLQGVLDSKDSKLQALSGELADSQAQIGDLLASTSWRITAPIRWVRGALSPRAWKRMVGRSVKYAYDKLPMSTEARLKVKGRLFRATAPLLRNTRSHRAWRAFEERRAAALAMQPPFTAEPPARTALDPALAAGEGGRAEHLLSHVYSLADNIPSNEYVALDDRPADLQRIDVRAIAFYLPQFHPIPENDEWWGRGFTEWTNVSKAAPQFVGHYQPHLPGELGFYDLRVVDVMRRQVELARHYGLQGFCFHYYWFAGRRLLERPLEQFLAHKDIDFPFCICWANENWTRRWDGLDQEVLIGQNYSPEDDQAFITALEPLLRDPRYIRVNGRPLIVLYRPSILPDAAATLQRWREHCRKVGIGELFLAMVQFDVEDPRTFGFDAAIEFPPHKLARNLDAINDHLQIINPNYSGHVIDYGTVVQRARNHGVPAYNMIRGVFPSWDNEARKPGRGYTFANATPQRYREWLDVATDYARSHPVAGESLVFINAWNEWAEGAHLEPDRRFGYAFLQQTRDALLHQTTDVVSKKRIVIVSHDAHPHGAQLLALHMARALGQTFKFEVDLILLGEGRLAGDFSRWAIVHDLSGKDPQGEEAVHLAEMLYRAGARQVIANTTVAGLLVKTLKRAGMTVVSLVHELSGMIESNKLEAHAQTIAEYADRVVFPAEQVRREFARSANVPSEKTVIRPQGLYKLNRFASPDGRRQARQQLRQQLGIDSDTKIVLCVGYADHRKGVDLFVESGIRLMRQRADVHYVWVGHADVRLQPQIEDIIAASGLVDRFHFVGLQSDTDVYYAGADIYALTSREDPFPSVVMESLQVGVPVVGFKDAGGFTELLGQGGGRLVPMENVGLLTSAIADLITNEMLSRAEGEKGRALVETDYCFRSYLFDLLEMAGAPLPKVSVVVPNYNYAGYIASRIDSVLNQRVPFYELIVLDDASTDDSVQVIERLAADRGIHIRLVRNRRNSGSVFKQWEKGVELARGEFIWIAEADDLAEPDFLSALLESIRDPEIVMAYCQSKQIDGGGRLLAKNYTDYTSDVSSDAWVKPYRQSGQNEIVRHLAIKNTVPNVSAVLFRRDVLRSAMARERKNLEGFRVAGDWLVYLSVLEQGEVAFVAEGLNLHRRHQTSVTIGGDSRPHMKEILRMQRLVRSRYVVPEEVLAKADAYVRSLCDYFDLSAEEAGRLQAQVEQESIQ</sequence>
<evidence type="ECO:0000313" key="3">
    <source>
        <dbReference type="EMBL" id="RDJ00440.1"/>
    </source>
</evidence>
<gene>
    <name evidence="3" type="ORF">DVT68_06495</name>
</gene>
<dbReference type="CDD" id="cd11579">
    <property type="entry name" value="Glyco_tran_WbsX"/>
    <property type="match status" value="1"/>
</dbReference>
<dbReference type="Pfam" id="PF14307">
    <property type="entry name" value="Glyco_tran_WbsX"/>
    <property type="match status" value="1"/>
</dbReference>
<dbReference type="OrthoDB" id="9179784at2"/>
<dbReference type="Gene3D" id="3.90.550.10">
    <property type="entry name" value="Spore Coat Polysaccharide Biosynthesis Protein SpsA, Chain A"/>
    <property type="match status" value="1"/>
</dbReference>
<proteinExistence type="predicted"/>
<dbReference type="Pfam" id="PF00534">
    <property type="entry name" value="Glycos_transf_1"/>
    <property type="match status" value="1"/>
</dbReference>
<feature type="domain" description="Glycosyltransferase 2-like" evidence="2">
    <location>
        <begin position="1418"/>
        <end position="1563"/>
    </location>
</feature>
<dbReference type="InterPro" id="IPR001296">
    <property type="entry name" value="Glyco_trans_1"/>
</dbReference>
<dbReference type="RefSeq" id="WP_114824164.1">
    <property type="nucleotide sequence ID" value="NZ_QQSY01000001.1"/>
</dbReference>
<organism evidence="3 4">
    <name type="scientific">Dyella solisilvae</name>
    <dbReference type="NCBI Taxonomy" id="1920168"/>
    <lineage>
        <taxon>Bacteria</taxon>
        <taxon>Pseudomonadati</taxon>
        <taxon>Pseudomonadota</taxon>
        <taxon>Gammaproteobacteria</taxon>
        <taxon>Lysobacterales</taxon>
        <taxon>Rhodanobacteraceae</taxon>
        <taxon>Dyella</taxon>
    </lineage>
</organism>
<dbReference type="InterPro" id="IPR032719">
    <property type="entry name" value="WbsX"/>
</dbReference>
<protein>
    <submittedName>
        <fullName evidence="3">Glycosyltransferase</fullName>
    </submittedName>
</protein>
<dbReference type="SUPFAM" id="SSF52540">
    <property type="entry name" value="P-loop containing nucleoside triphosphate hydrolases"/>
    <property type="match status" value="1"/>
</dbReference>
<feature type="domain" description="Glycosyl transferase family 1" evidence="1">
    <location>
        <begin position="1223"/>
        <end position="1390"/>
    </location>
</feature>
<dbReference type="SUPFAM" id="SSF53448">
    <property type="entry name" value="Nucleotide-diphospho-sugar transferases"/>
    <property type="match status" value="1"/>
</dbReference>
<keyword evidence="4" id="KW-1185">Reference proteome</keyword>
<dbReference type="Gene3D" id="3.20.20.80">
    <property type="entry name" value="Glycosidases"/>
    <property type="match status" value="1"/>
</dbReference>
<dbReference type="InterPro" id="IPR029044">
    <property type="entry name" value="Nucleotide-diphossugar_trans"/>
</dbReference>
<keyword evidence="3" id="KW-0808">Transferase</keyword>
<dbReference type="Gene3D" id="3.40.50.2000">
    <property type="entry name" value="Glycogen Phosphorylase B"/>
    <property type="match status" value="2"/>
</dbReference>
<dbReference type="InterPro" id="IPR027417">
    <property type="entry name" value="P-loop_NTPase"/>
</dbReference>